<evidence type="ECO:0000256" key="6">
    <source>
        <dbReference type="ARBA" id="ARBA00023136"/>
    </source>
</evidence>
<dbReference type="InterPro" id="IPR010104">
    <property type="entry name" value="TonB_rcpt_bac"/>
</dbReference>
<evidence type="ECO:0000256" key="2">
    <source>
        <dbReference type="ARBA" id="ARBA00022448"/>
    </source>
</evidence>
<dbReference type="PANTHER" id="PTHR40980:SF3">
    <property type="entry name" value="TONB-DEPENDENT RECEPTOR-LIKE BETA-BARREL DOMAIN-CONTAINING PROTEIN"/>
    <property type="match status" value="1"/>
</dbReference>
<comment type="subcellular location">
    <subcellularLocation>
        <location evidence="1 8">Cell outer membrane</location>
        <topology evidence="1 8">Multi-pass membrane protein</topology>
    </subcellularLocation>
</comment>
<keyword evidence="14" id="KW-1185">Reference proteome</keyword>
<evidence type="ECO:0000256" key="5">
    <source>
        <dbReference type="ARBA" id="ARBA00023077"/>
    </source>
</evidence>
<dbReference type="Pfam" id="PF07715">
    <property type="entry name" value="Plug"/>
    <property type="match status" value="1"/>
</dbReference>
<evidence type="ECO:0000313" key="13">
    <source>
        <dbReference type="EMBL" id="OFC70296.1"/>
    </source>
</evidence>
<keyword evidence="6 8" id="KW-0472">Membrane</keyword>
<dbReference type="NCBIfam" id="TIGR01782">
    <property type="entry name" value="TonB-Xanth-Caul"/>
    <property type="match status" value="1"/>
</dbReference>
<dbReference type="Proteomes" id="UP000175691">
    <property type="component" value="Unassembled WGS sequence"/>
</dbReference>
<dbReference type="Pfam" id="PF00593">
    <property type="entry name" value="TonB_dep_Rec_b-barrel"/>
    <property type="match status" value="1"/>
</dbReference>
<dbReference type="InterPro" id="IPR039426">
    <property type="entry name" value="TonB-dep_rcpt-like"/>
</dbReference>
<evidence type="ECO:0008006" key="15">
    <source>
        <dbReference type="Google" id="ProtNLM"/>
    </source>
</evidence>
<evidence type="ECO:0000256" key="9">
    <source>
        <dbReference type="RuleBase" id="RU003357"/>
    </source>
</evidence>
<dbReference type="Gene3D" id="2.40.170.20">
    <property type="entry name" value="TonB-dependent receptor, beta-barrel domain"/>
    <property type="match status" value="1"/>
</dbReference>
<evidence type="ECO:0000313" key="14">
    <source>
        <dbReference type="Proteomes" id="UP000175691"/>
    </source>
</evidence>
<dbReference type="Gene3D" id="2.170.130.10">
    <property type="entry name" value="TonB-dependent receptor, plug domain"/>
    <property type="match status" value="1"/>
</dbReference>
<proteinExistence type="inferred from homology"/>
<evidence type="ECO:0000259" key="11">
    <source>
        <dbReference type="Pfam" id="PF00593"/>
    </source>
</evidence>
<evidence type="ECO:0000256" key="8">
    <source>
        <dbReference type="PROSITE-ProRule" id="PRU01360"/>
    </source>
</evidence>
<dbReference type="CDD" id="cd01347">
    <property type="entry name" value="ligand_gated_channel"/>
    <property type="match status" value="1"/>
</dbReference>
<name>A0A1E7Z9U3_9ALTE</name>
<dbReference type="SUPFAM" id="SSF56935">
    <property type="entry name" value="Porins"/>
    <property type="match status" value="1"/>
</dbReference>
<dbReference type="InterPro" id="IPR037066">
    <property type="entry name" value="Plug_dom_sf"/>
</dbReference>
<comment type="caution">
    <text evidence="13">The sequence shown here is derived from an EMBL/GenBank/DDBJ whole genome shotgun (WGS) entry which is preliminary data.</text>
</comment>
<dbReference type="PROSITE" id="PS52016">
    <property type="entry name" value="TONB_DEPENDENT_REC_3"/>
    <property type="match status" value="1"/>
</dbReference>
<dbReference type="InterPro" id="IPR012910">
    <property type="entry name" value="Plug_dom"/>
</dbReference>
<comment type="similarity">
    <text evidence="8 9">Belongs to the TonB-dependent receptor family.</text>
</comment>
<keyword evidence="2 8" id="KW-0813">Transport</keyword>
<keyword evidence="5 9" id="KW-0798">TonB box</keyword>
<evidence type="ECO:0000256" key="10">
    <source>
        <dbReference type="SAM" id="SignalP"/>
    </source>
</evidence>
<gene>
    <name evidence="13" type="ORF">BFC18_14045</name>
</gene>
<dbReference type="InterPro" id="IPR000531">
    <property type="entry name" value="Beta-barrel_TonB"/>
</dbReference>
<organism evidence="13 14">
    <name type="scientific">Alteromonas confluentis</name>
    <dbReference type="NCBI Taxonomy" id="1656094"/>
    <lineage>
        <taxon>Bacteria</taxon>
        <taxon>Pseudomonadati</taxon>
        <taxon>Pseudomonadota</taxon>
        <taxon>Gammaproteobacteria</taxon>
        <taxon>Alteromonadales</taxon>
        <taxon>Alteromonadaceae</taxon>
        <taxon>Alteromonas/Salinimonas group</taxon>
        <taxon>Alteromonas</taxon>
    </lineage>
</organism>
<keyword evidence="10" id="KW-0732">Signal</keyword>
<dbReference type="AlphaFoldDB" id="A0A1E7Z9U3"/>
<evidence type="ECO:0000256" key="7">
    <source>
        <dbReference type="ARBA" id="ARBA00023237"/>
    </source>
</evidence>
<sequence>MTKKSHIKLLARSVLATSVLCALNTAAFAQEQASAAPEDIERIGVTYRSSLAEAAALKKEETKVTDIITSEDIGKFPTENIAEAIQRIPGVQISNINGRGSTISVRGLGAQYARTTVNNQSMASADFTSGFRFDIIQSELASAIEVVKSPTADMDSGGLSGTININTTRPLSYDERKVLVSAKGQYSELSPSGDVTPKANVTYVDQFADETFGVFLNAGYQELDDRVDVMFMDRWLRDDNDNIYAEQPRYRRIDRETKRYMANGTFQYRPSDELEMVLTGIYVEDQTYNDLLQQVFSMSWMSEDLTPVGEPVNGAYYNTTVSDFVIGNNRQLEDQTAKTEALTFETTYDTDNWKLSGVLHHTKGTLDSSEEAAIVEAMIGGATLDLSDSDNVVFTTVENLTDPSVYTPERTLRNTYPNGAIRNMASEENSIQFDAVRFIENSIITKFSMGAKYREETFEREVYRVDRRTVGEADPDTQPQLADYSYLVTDFMDNDMSVPHEWIAPDIQAYIDDLAAEGITIPALFSPQSSYSLDREILSVYAQADFETDIGDMVLRGNIGGRYETTDRDVSTYLTGEEHPDNGDVRLAIGEYTTSYDYNNFLPNLNMVLEINDSLQARFAAAKVLVRPILTSNSQIAPSQASSENSFGTRSYSINLGQPEMKAMTADQLDLGLEYYYGEGDSVTLALFWKDIKNGTVSEYICPDEYDGAALTMSGTDCMDAAGNFYEIMSTYNDDSKLGLRGYELGWNQGLDAWLPVEGFGFSANYTFIDADDSDGYVLSNSSEKTWNLIGYWENETFTARVMLNHRSPYVQTQSDSFFARQGRVVDGRNQIDILLGYNVTDNLNLRFGALNINGNDEDAYYSESTPIWQTSTAIGSSYYLSALYTF</sequence>
<dbReference type="PANTHER" id="PTHR40980">
    <property type="entry name" value="PLUG DOMAIN-CONTAINING PROTEIN"/>
    <property type="match status" value="1"/>
</dbReference>
<feature type="chain" id="PRO_5009209605" description="TonB-dependent receptor" evidence="10">
    <location>
        <begin position="30"/>
        <end position="887"/>
    </location>
</feature>
<reference evidence="13 14" key="1">
    <citation type="submission" date="2016-08" db="EMBL/GenBank/DDBJ databases">
        <authorList>
            <person name="Seilhamer J.J."/>
        </authorList>
    </citation>
    <scope>NUCLEOTIDE SEQUENCE [LARGE SCALE GENOMIC DNA]</scope>
    <source>
        <strain evidence="13 14">KCTC 42603</strain>
    </source>
</reference>
<accession>A0A1E7Z9U3</accession>
<evidence type="ECO:0000256" key="1">
    <source>
        <dbReference type="ARBA" id="ARBA00004571"/>
    </source>
</evidence>
<dbReference type="STRING" id="1656094.BFC18_14045"/>
<evidence type="ECO:0000256" key="4">
    <source>
        <dbReference type="ARBA" id="ARBA00022692"/>
    </source>
</evidence>
<dbReference type="RefSeq" id="WP_070125939.1">
    <property type="nucleotide sequence ID" value="NZ_MDHN01000029.1"/>
</dbReference>
<feature type="signal peptide" evidence="10">
    <location>
        <begin position="1"/>
        <end position="29"/>
    </location>
</feature>
<feature type="domain" description="TonB-dependent receptor-like beta-barrel" evidence="11">
    <location>
        <begin position="419"/>
        <end position="853"/>
    </location>
</feature>
<protein>
    <recommendedName>
        <fullName evidence="15">TonB-dependent receptor</fullName>
    </recommendedName>
</protein>
<feature type="domain" description="TonB-dependent receptor plug" evidence="12">
    <location>
        <begin position="59"/>
        <end position="162"/>
    </location>
</feature>
<dbReference type="EMBL" id="MDHN01000029">
    <property type="protein sequence ID" value="OFC70296.1"/>
    <property type="molecule type" value="Genomic_DNA"/>
</dbReference>
<evidence type="ECO:0000259" key="12">
    <source>
        <dbReference type="Pfam" id="PF07715"/>
    </source>
</evidence>
<evidence type="ECO:0000256" key="3">
    <source>
        <dbReference type="ARBA" id="ARBA00022452"/>
    </source>
</evidence>
<keyword evidence="4 8" id="KW-0812">Transmembrane</keyword>
<keyword evidence="7 8" id="KW-0998">Cell outer membrane</keyword>
<dbReference type="GO" id="GO:0009279">
    <property type="term" value="C:cell outer membrane"/>
    <property type="evidence" value="ECO:0007669"/>
    <property type="project" value="UniProtKB-SubCell"/>
</dbReference>
<dbReference type="InterPro" id="IPR036942">
    <property type="entry name" value="Beta-barrel_TonB_sf"/>
</dbReference>
<keyword evidence="3 8" id="KW-1134">Transmembrane beta strand</keyword>